<proteinExistence type="predicted"/>
<evidence type="ECO:0000313" key="1">
    <source>
        <dbReference type="EMBL" id="QNM12067.1"/>
    </source>
</evidence>
<accession>A0A7G9GMN5</accession>
<dbReference type="RefSeq" id="WP_117453700.1">
    <property type="nucleotide sequence ID" value="NZ_CP060636.1"/>
</dbReference>
<dbReference type="Proteomes" id="UP000515856">
    <property type="component" value="Chromosome"/>
</dbReference>
<keyword evidence="2" id="KW-1185">Reference proteome</keyword>
<protein>
    <submittedName>
        <fullName evidence="1">Uncharacterized protein</fullName>
    </submittedName>
</protein>
<sequence length="176" mass="19953">MENDCEKEVDSMEKEAKYTIIQMEDDVDGDQSFLDDTKKEVSRLYQDFRDWLSENVDSEEISARLKKLKEDTADVLEKGKTKTEAFVKREDVQNAKEKVVSAGEKVMDGVSDGLHTIMENEHVSKAMDSISDTITSVKNDERVKRNVNKLKKGTLKAATHAFNGLKKVLDTDDSDE</sequence>
<reference evidence="1 2" key="1">
    <citation type="submission" date="2020-08" db="EMBL/GenBank/DDBJ databases">
        <authorList>
            <person name="Liu C."/>
            <person name="Sun Q."/>
        </authorList>
    </citation>
    <scope>NUCLEOTIDE SEQUENCE [LARGE SCALE GENOMIC DNA]</scope>
    <source>
        <strain evidence="1 2">NSJ-61</strain>
    </source>
</reference>
<gene>
    <name evidence="1" type="ORF">H9Q80_17775</name>
</gene>
<dbReference type="EMBL" id="CP060636">
    <property type="protein sequence ID" value="QNM12067.1"/>
    <property type="molecule type" value="Genomic_DNA"/>
</dbReference>
<organism evidence="1 2">
    <name type="scientific">[Eubacterium] hominis</name>
    <dbReference type="NCBI Taxonomy" id="2764325"/>
    <lineage>
        <taxon>Bacteria</taxon>
        <taxon>Bacillati</taxon>
        <taxon>Bacillota</taxon>
        <taxon>Erysipelotrichia</taxon>
        <taxon>Erysipelotrichales</taxon>
        <taxon>Erysipelotrichaceae</taxon>
        <taxon>Amedibacillus</taxon>
    </lineage>
</organism>
<name>A0A7G9GMN5_9FIRM</name>
<evidence type="ECO:0000313" key="2">
    <source>
        <dbReference type="Proteomes" id="UP000515856"/>
    </source>
</evidence>
<dbReference type="KEGG" id="ehn:H9Q80_17775"/>
<dbReference type="AlphaFoldDB" id="A0A7G9GMN5"/>